<reference evidence="5 6" key="1">
    <citation type="submission" date="2018-08" db="EMBL/GenBank/DDBJ databases">
        <title>Mucilaginibacter terrae sp. nov., isolated from manganese diggings.</title>
        <authorList>
            <person name="Huang Y."/>
            <person name="Zhou Z."/>
        </authorList>
    </citation>
    <scope>NUCLEOTIDE SEQUENCE [LARGE SCALE GENOMIC DNA]</scope>
    <source>
        <strain evidence="5 6">ZH6</strain>
    </source>
</reference>
<dbReference type="InterPro" id="IPR003661">
    <property type="entry name" value="HisK_dim/P_dom"/>
</dbReference>
<accession>A0A3E2NTF2</accession>
<dbReference type="EC" id="2.7.13.3" evidence="2"/>
<dbReference type="Pfam" id="PF00512">
    <property type="entry name" value="HisKA"/>
    <property type="match status" value="1"/>
</dbReference>
<feature type="domain" description="Histidine kinase" evidence="4">
    <location>
        <begin position="190"/>
        <end position="404"/>
    </location>
</feature>
<gene>
    <name evidence="5" type="ORF">DYU05_01305</name>
</gene>
<dbReference type="SUPFAM" id="SSF47384">
    <property type="entry name" value="Homodimeric domain of signal transducing histidine kinase"/>
    <property type="match status" value="1"/>
</dbReference>
<dbReference type="CDD" id="cd00075">
    <property type="entry name" value="HATPase"/>
    <property type="match status" value="1"/>
</dbReference>
<dbReference type="SUPFAM" id="SSF55781">
    <property type="entry name" value="GAF domain-like"/>
    <property type="match status" value="1"/>
</dbReference>
<evidence type="ECO:0000256" key="2">
    <source>
        <dbReference type="ARBA" id="ARBA00012438"/>
    </source>
</evidence>
<evidence type="ECO:0000313" key="5">
    <source>
        <dbReference type="EMBL" id="RFZ84295.1"/>
    </source>
</evidence>
<comment type="catalytic activity">
    <reaction evidence="1">
        <text>ATP + protein L-histidine = ADP + protein N-phospho-L-histidine.</text>
        <dbReference type="EC" id="2.7.13.3"/>
    </reaction>
</comment>
<dbReference type="SMART" id="SM00065">
    <property type="entry name" value="GAF"/>
    <property type="match status" value="1"/>
</dbReference>
<dbReference type="CDD" id="cd00082">
    <property type="entry name" value="HisKA"/>
    <property type="match status" value="1"/>
</dbReference>
<dbReference type="SUPFAM" id="SSF55874">
    <property type="entry name" value="ATPase domain of HSP90 chaperone/DNA topoisomerase II/histidine kinase"/>
    <property type="match status" value="1"/>
</dbReference>
<dbReference type="InterPro" id="IPR003594">
    <property type="entry name" value="HATPase_dom"/>
</dbReference>
<comment type="caution">
    <text evidence="5">The sequence shown here is derived from an EMBL/GenBank/DDBJ whole genome shotgun (WGS) entry which is preliminary data.</text>
</comment>
<organism evidence="5 6">
    <name type="scientific">Mucilaginibacter terrenus</name>
    <dbReference type="NCBI Taxonomy" id="2482727"/>
    <lineage>
        <taxon>Bacteria</taxon>
        <taxon>Pseudomonadati</taxon>
        <taxon>Bacteroidota</taxon>
        <taxon>Sphingobacteriia</taxon>
        <taxon>Sphingobacteriales</taxon>
        <taxon>Sphingobacteriaceae</taxon>
        <taxon>Mucilaginibacter</taxon>
    </lineage>
</organism>
<keyword evidence="6" id="KW-1185">Reference proteome</keyword>
<dbReference type="SMART" id="SM00387">
    <property type="entry name" value="HATPase_c"/>
    <property type="match status" value="1"/>
</dbReference>
<dbReference type="PANTHER" id="PTHR43102">
    <property type="entry name" value="SLR1143 PROTEIN"/>
    <property type="match status" value="1"/>
</dbReference>
<dbReference type="Pfam" id="PF01590">
    <property type="entry name" value="GAF"/>
    <property type="match status" value="1"/>
</dbReference>
<evidence type="ECO:0000313" key="6">
    <source>
        <dbReference type="Proteomes" id="UP000260823"/>
    </source>
</evidence>
<dbReference type="Gene3D" id="3.30.565.10">
    <property type="entry name" value="Histidine kinase-like ATPase, C-terminal domain"/>
    <property type="match status" value="1"/>
</dbReference>
<dbReference type="EMBL" id="QWDE01000001">
    <property type="protein sequence ID" value="RFZ84295.1"/>
    <property type="molecule type" value="Genomic_DNA"/>
</dbReference>
<sequence length="412" mass="46420">MHKLPYPIPEDEDARLDALDSYDVLDTMPENDFDELTHLASEICQTPIALISLIDDKRQWFKSMIGLTARETPREYAFCSHTIAGASEIMVVPDAREDERFSSNPLVTGDPSIVFYAGVPLVNEDGYALGSLCVIDKQRKDLTPRQIKSLKILAKQVITQMELRRKLARLERANQTLVESNSFIQKFASSAAHDLKSPLSSILLTSQALQMRLSKSSDDKSKNLTELNISSTKRLLTLVDEILTYSSAPSTLLTNRVVVELNPLLKTVIAMVEIPYGMKINLPTNDHVLTCSAIALEQIFMNLISNAIRYNDKEEGLINIQFREDGDYYHFKVSDNGMGIAEKNLERIFHKEVTLNVIDRFNKRGTGIGLYNVKALIEKMKGTIRVESRIGSGTTFEFTVKKNVELDDEGYY</sequence>
<dbReference type="InterPro" id="IPR036097">
    <property type="entry name" value="HisK_dim/P_sf"/>
</dbReference>
<dbReference type="RefSeq" id="WP_117381185.1">
    <property type="nucleotide sequence ID" value="NZ_QWDE01000001.1"/>
</dbReference>
<dbReference type="AlphaFoldDB" id="A0A3E2NTF2"/>
<dbReference type="PRINTS" id="PR00344">
    <property type="entry name" value="BCTRLSENSOR"/>
</dbReference>
<dbReference type="InterPro" id="IPR029016">
    <property type="entry name" value="GAF-like_dom_sf"/>
</dbReference>
<keyword evidence="3" id="KW-0597">Phosphoprotein</keyword>
<dbReference type="PANTHER" id="PTHR43102:SF2">
    <property type="entry name" value="GAF DOMAIN-CONTAINING PROTEIN"/>
    <property type="match status" value="1"/>
</dbReference>
<dbReference type="Gene3D" id="1.10.287.130">
    <property type="match status" value="1"/>
</dbReference>
<protein>
    <recommendedName>
        <fullName evidence="2">histidine kinase</fullName>
        <ecNumber evidence="2">2.7.13.3</ecNumber>
    </recommendedName>
</protein>
<dbReference type="OrthoDB" id="9811889at2"/>
<evidence type="ECO:0000256" key="3">
    <source>
        <dbReference type="ARBA" id="ARBA00022553"/>
    </source>
</evidence>
<dbReference type="InterPro" id="IPR005467">
    <property type="entry name" value="His_kinase_dom"/>
</dbReference>
<dbReference type="GO" id="GO:0000155">
    <property type="term" value="F:phosphorelay sensor kinase activity"/>
    <property type="evidence" value="ECO:0007669"/>
    <property type="project" value="InterPro"/>
</dbReference>
<dbReference type="InterPro" id="IPR004358">
    <property type="entry name" value="Sig_transdc_His_kin-like_C"/>
</dbReference>
<evidence type="ECO:0000256" key="1">
    <source>
        <dbReference type="ARBA" id="ARBA00000085"/>
    </source>
</evidence>
<evidence type="ECO:0000259" key="4">
    <source>
        <dbReference type="PROSITE" id="PS50109"/>
    </source>
</evidence>
<dbReference type="InterPro" id="IPR003018">
    <property type="entry name" value="GAF"/>
</dbReference>
<name>A0A3E2NTF2_9SPHI</name>
<dbReference type="PROSITE" id="PS50109">
    <property type="entry name" value="HIS_KIN"/>
    <property type="match status" value="1"/>
</dbReference>
<dbReference type="Pfam" id="PF02518">
    <property type="entry name" value="HATPase_c"/>
    <property type="match status" value="1"/>
</dbReference>
<dbReference type="Proteomes" id="UP000260823">
    <property type="component" value="Unassembled WGS sequence"/>
</dbReference>
<dbReference type="SMART" id="SM00388">
    <property type="entry name" value="HisKA"/>
    <property type="match status" value="1"/>
</dbReference>
<proteinExistence type="predicted"/>
<dbReference type="Gene3D" id="3.30.450.40">
    <property type="match status" value="1"/>
</dbReference>
<dbReference type="InterPro" id="IPR036890">
    <property type="entry name" value="HATPase_C_sf"/>
</dbReference>